<keyword evidence="3" id="KW-1185">Reference proteome</keyword>
<keyword evidence="1" id="KW-0732">Signal</keyword>
<dbReference type="Proteomes" id="UP000201613">
    <property type="component" value="Unassembled WGS sequence"/>
</dbReference>
<accession>A0A238LL11</accession>
<evidence type="ECO:0000313" key="2">
    <source>
        <dbReference type="EMBL" id="SMY10361.1"/>
    </source>
</evidence>
<reference evidence="2 3" key="1">
    <citation type="submission" date="2017-05" db="EMBL/GenBank/DDBJ databases">
        <authorList>
            <person name="Song R."/>
            <person name="Chenine A.L."/>
            <person name="Ruprecht R.M."/>
        </authorList>
    </citation>
    <scope>NUCLEOTIDE SEQUENCE [LARGE SCALE GENOMIC DNA]</scope>
    <source>
        <strain evidence="2 3">CECT 8899</strain>
    </source>
</reference>
<feature type="signal peptide" evidence="1">
    <location>
        <begin position="1"/>
        <end position="24"/>
    </location>
</feature>
<name>A0A238LL11_9RHOB</name>
<dbReference type="RefSeq" id="WP_093994485.1">
    <property type="nucleotide sequence ID" value="NZ_FXZK01000029.1"/>
</dbReference>
<organism evidence="2 3">
    <name type="scientific">Flavimaricola marinus</name>
    <dbReference type="NCBI Taxonomy" id="1819565"/>
    <lineage>
        <taxon>Bacteria</taxon>
        <taxon>Pseudomonadati</taxon>
        <taxon>Pseudomonadota</taxon>
        <taxon>Alphaproteobacteria</taxon>
        <taxon>Rhodobacterales</taxon>
        <taxon>Paracoccaceae</taxon>
        <taxon>Flavimaricola</taxon>
    </lineage>
</organism>
<gene>
    <name evidence="2" type="ORF">LOM8899_04536</name>
</gene>
<dbReference type="AlphaFoldDB" id="A0A238LL11"/>
<evidence type="ECO:0000256" key="1">
    <source>
        <dbReference type="SAM" id="SignalP"/>
    </source>
</evidence>
<feature type="chain" id="PRO_5012059633" evidence="1">
    <location>
        <begin position="25"/>
        <end position="151"/>
    </location>
</feature>
<sequence>MNRIWRFFGNTLIVSALMSRAAAAMGIVEPARIDDDIWRNLRKEIELERVPLALDADLGDALVSALEAGGDLHETILISYRILPENKWQSLDDFWQDQRVIQTSASGIQAFVDVRTSVSGSAGVTPDELYENWILRAHHKPGHYDNGGGND</sequence>
<evidence type="ECO:0000313" key="3">
    <source>
        <dbReference type="Proteomes" id="UP000201613"/>
    </source>
</evidence>
<proteinExistence type="predicted"/>
<protein>
    <submittedName>
        <fullName evidence="2">Uncharacterized protein</fullName>
    </submittedName>
</protein>
<dbReference type="EMBL" id="FXZK01000029">
    <property type="protein sequence ID" value="SMY10361.1"/>
    <property type="molecule type" value="Genomic_DNA"/>
</dbReference>